<dbReference type="SMART" id="SM00382">
    <property type="entry name" value="AAA"/>
    <property type="match status" value="1"/>
</dbReference>
<keyword evidence="9" id="KW-1185">Reference proteome</keyword>
<keyword evidence="2" id="KW-0547">Nucleotide-binding</keyword>
<accession>A0A1N7DDB5</accession>
<dbReference type="SUPFAM" id="SSF52540">
    <property type="entry name" value="P-loop containing nucleoside triphosphate hydrolases"/>
    <property type="match status" value="1"/>
</dbReference>
<evidence type="ECO:0000256" key="3">
    <source>
        <dbReference type="ARBA" id="ARBA00022748"/>
    </source>
</evidence>
<gene>
    <name evidence="8" type="ORF">SAMN02745664_101184</name>
</gene>
<dbReference type="Gene3D" id="3.40.50.300">
    <property type="entry name" value="P-loop containing nucleotide triphosphate hydrolases"/>
    <property type="match status" value="1"/>
</dbReference>
<organism evidence="8 9">
    <name type="scientific">Moraxella cuniculi DSM 21768</name>
    <dbReference type="NCBI Taxonomy" id="1122245"/>
    <lineage>
        <taxon>Bacteria</taxon>
        <taxon>Pseudomonadati</taxon>
        <taxon>Pseudomonadota</taxon>
        <taxon>Gammaproteobacteria</taxon>
        <taxon>Moraxellales</taxon>
        <taxon>Moraxellaceae</taxon>
        <taxon>Moraxella</taxon>
    </lineage>
</organism>
<sequence length="217" mass="23019">MGIDVRMMGNADCTDSTHTQLIFTAQGVNVQRGEFLLCQGVDLALRAGDVCHLIGENGLGKTTLILQIAGLLPVMTGRITCKTGMVYVSHQLGISSALTVQQNLQFLLALHGVAADDELISMALEKVGLDGLQDVPAAQLSAGQMRRVGLAKLFVLTPAQAGFWLLDEPLTALDMQMVDLLERQIATFAAAGGAVLMTSHQAINVANCQLDLAEYAV</sequence>
<feature type="domain" description="ABC transporter" evidence="7">
    <location>
        <begin position="17"/>
        <end position="215"/>
    </location>
</feature>
<dbReference type="PANTHER" id="PTHR43499">
    <property type="entry name" value="ABC TRANSPORTER I FAMILY MEMBER 1"/>
    <property type="match status" value="1"/>
</dbReference>
<dbReference type="InterPro" id="IPR003439">
    <property type="entry name" value="ABC_transporter-like_ATP-bd"/>
</dbReference>
<evidence type="ECO:0000313" key="8">
    <source>
        <dbReference type="EMBL" id="SIR73801.1"/>
    </source>
</evidence>
<dbReference type="InterPro" id="IPR003593">
    <property type="entry name" value="AAA+_ATPase"/>
</dbReference>
<evidence type="ECO:0000256" key="5">
    <source>
        <dbReference type="ARBA" id="ARBA00022967"/>
    </source>
</evidence>
<dbReference type="PROSITE" id="PS50893">
    <property type="entry name" value="ABC_TRANSPORTER_2"/>
    <property type="match status" value="1"/>
</dbReference>
<evidence type="ECO:0000256" key="2">
    <source>
        <dbReference type="ARBA" id="ARBA00022741"/>
    </source>
</evidence>
<dbReference type="STRING" id="34061.B0189_01210"/>
<dbReference type="PROSITE" id="PS00211">
    <property type="entry name" value="ABC_TRANSPORTER_1"/>
    <property type="match status" value="1"/>
</dbReference>
<reference evidence="9" key="1">
    <citation type="submission" date="2017-01" db="EMBL/GenBank/DDBJ databases">
        <authorList>
            <person name="Varghese N."/>
            <person name="Submissions S."/>
        </authorList>
    </citation>
    <scope>NUCLEOTIDE SEQUENCE [LARGE SCALE GENOMIC DNA]</scope>
    <source>
        <strain evidence="9">DSM 21768</strain>
    </source>
</reference>
<dbReference type="AlphaFoldDB" id="A0A1N7DDB5"/>
<dbReference type="Proteomes" id="UP000187495">
    <property type="component" value="Unassembled WGS sequence"/>
</dbReference>
<dbReference type="GO" id="GO:0016887">
    <property type="term" value="F:ATP hydrolysis activity"/>
    <property type="evidence" value="ECO:0007669"/>
    <property type="project" value="InterPro"/>
</dbReference>
<dbReference type="InterPro" id="IPR027417">
    <property type="entry name" value="P-loop_NTPase"/>
</dbReference>
<dbReference type="GO" id="GO:0022857">
    <property type="term" value="F:transmembrane transporter activity"/>
    <property type="evidence" value="ECO:0007669"/>
    <property type="project" value="InterPro"/>
</dbReference>
<keyword evidence="4" id="KW-0067">ATP-binding</keyword>
<evidence type="ECO:0000256" key="6">
    <source>
        <dbReference type="ARBA" id="ARBA00023136"/>
    </source>
</evidence>
<keyword evidence="3" id="KW-0201">Cytochrome c-type biogenesis</keyword>
<name>A0A1N7DDB5_9GAMM</name>
<dbReference type="PANTHER" id="PTHR43499:SF1">
    <property type="entry name" value="ABC TRANSPORTER I FAMILY MEMBER 1"/>
    <property type="match status" value="1"/>
</dbReference>
<dbReference type="GO" id="GO:0005524">
    <property type="term" value="F:ATP binding"/>
    <property type="evidence" value="ECO:0007669"/>
    <property type="project" value="UniProtKB-KW"/>
</dbReference>
<keyword evidence="6" id="KW-0472">Membrane</keyword>
<evidence type="ECO:0000313" key="9">
    <source>
        <dbReference type="Proteomes" id="UP000187495"/>
    </source>
</evidence>
<evidence type="ECO:0000259" key="7">
    <source>
        <dbReference type="PROSITE" id="PS50893"/>
    </source>
</evidence>
<keyword evidence="5" id="KW-1278">Translocase</keyword>
<dbReference type="InterPro" id="IPR017871">
    <property type="entry name" value="ABC_transporter-like_CS"/>
</dbReference>
<evidence type="ECO:0000256" key="1">
    <source>
        <dbReference type="ARBA" id="ARBA00022448"/>
    </source>
</evidence>
<protein>
    <submittedName>
        <fullName evidence="8">Heme exporter protein A</fullName>
    </submittedName>
</protein>
<dbReference type="InterPro" id="IPR005895">
    <property type="entry name" value="ABC_transptr_haem_export_CcmA"/>
</dbReference>
<dbReference type="GO" id="GO:0017004">
    <property type="term" value="P:cytochrome complex assembly"/>
    <property type="evidence" value="ECO:0007669"/>
    <property type="project" value="UniProtKB-KW"/>
</dbReference>
<dbReference type="Pfam" id="PF00005">
    <property type="entry name" value="ABC_tran"/>
    <property type="match status" value="1"/>
</dbReference>
<evidence type="ECO:0000256" key="4">
    <source>
        <dbReference type="ARBA" id="ARBA00022840"/>
    </source>
</evidence>
<keyword evidence="1" id="KW-0813">Transport</keyword>
<dbReference type="NCBIfam" id="TIGR01189">
    <property type="entry name" value="ccmA"/>
    <property type="match status" value="1"/>
</dbReference>
<dbReference type="EMBL" id="FTNU01000001">
    <property type="protein sequence ID" value="SIR73801.1"/>
    <property type="molecule type" value="Genomic_DNA"/>
</dbReference>
<proteinExistence type="predicted"/>